<dbReference type="OrthoDB" id="30574at10239"/>
<dbReference type="Proteomes" id="UP000225963">
    <property type="component" value="Segment"/>
</dbReference>
<feature type="coiled-coil region" evidence="1">
    <location>
        <begin position="138"/>
        <end position="165"/>
    </location>
</feature>
<protein>
    <submittedName>
        <fullName evidence="2">Uncharacterized protein</fullName>
    </submittedName>
</protein>
<gene>
    <name evidence="2" type="ORF">BM10_29</name>
</gene>
<evidence type="ECO:0000313" key="2">
    <source>
        <dbReference type="EMBL" id="ALO79450.1"/>
    </source>
</evidence>
<dbReference type="EMBL" id="KT995480">
    <property type="protein sequence ID" value="ALO79450.1"/>
    <property type="molecule type" value="Genomic_DNA"/>
</dbReference>
<sequence length="170" mass="19597">MKHFEELEYLDMAHLEFATKYLKRALSYNTPLDKALSIGTVVECSTSKGAKLGTVVGYSCGKESILFEDPEAHYGHRVVGSEYMTIKKVDVHPFKVASLMVATNKYLMNNQFKISTAHQKVVYQHWRRTGKFEYDNPIADNEREKIQLQSQIEKKRIELQALEESFANMK</sequence>
<name>A0A0S2MU91_9CAUD</name>
<evidence type="ECO:0000256" key="1">
    <source>
        <dbReference type="SAM" id="Coils"/>
    </source>
</evidence>
<proteinExistence type="predicted"/>
<evidence type="ECO:0000313" key="3">
    <source>
        <dbReference type="Proteomes" id="UP000225963"/>
    </source>
</evidence>
<keyword evidence="1" id="KW-0175">Coiled coil</keyword>
<keyword evidence="3" id="KW-1185">Reference proteome</keyword>
<reference evidence="3" key="1">
    <citation type="submission" date="2015-11" db="EMBL/GenBank/DDBJ databases">
        <authorList>
            <person name="Sharaf A."/>
            <person name="Marie M.E."/>
            <person name="Esson H."/>
            <person name="El-Afifi I.S."/>
            <person name="Hammad M.A."/>
        </authorList>
    </citation>
    <scope>NUCLEOTIDE SEQUENCE [LARGE SCALE GENOMIC DNA]</scope>
</reference>
<organism evidence="2 3">
    <name type="scientific">Bacillus phage BM15</name>
    <dbReference type="NCBI Taxonomy" id="1755680"/>
    <lineage>
        <taxon>Viruses</taxon>
        <taxon>Duplodnaviria</taxon>
        <taxon>Heunggongvirae</taxon>
        <taxon>Uroviricota</taxon>
        <taxon>Caudoviricetes</taxon>
        <taxon>Herelleviridae</taxon>
        <taxon>Bastillevirinae</taxon>
        <taxon>Caeruleovirus</taxon>
        <taxon>Caeruleovirus BM15</taxon>
    </lineage>
</organism>
<accession>A0A0S2MU91</accession>